<protein>
    <submittedName>
        <fullName evidence="2">Uncharacterized protein</fullName>
    </submittedName>
</protein>
<organism evidence="2 3">
    <name type="scientific">Neisseria weixii</name>
    <dbReference type="NCBI Taxonomy" id="1853276"/>
    <lineage>
        <taxon>Bacteria</taxon>
        <taxon>Pseudomonadati</taxon>
        <taxon>Pseudomonadota</taxon>
        <taxon>Betaproteobacteria</taxon>
        <taxon>Neisseriales</taxon>
        <taxon>Neisseriaceae</taxon>
        <taxon>Neisseria</taxon>
    </lineage>
</organism>
<reference evidence="2 3" key="1">
    <citation type="submission" date="2018-11" db="EMBL/GenBank/DDBJ databases">
        <title>Neisseria weixii sp. nov. isolated from the rectal contents of plateau pika (Ochotona cruzoniae).</title>
        <authorList>
            <person name="Zhang G."/>
        </authorList>
    </citation>
    <scope>NUCLEOTIDE SEQUENCE [LARGE SCALE GENOMIC DNA]</scope>
    <source>
        <strain evidence="2 3">10009</strain>
    </source>
</reference>
<feature type="compositionally biased region" description="Basic and acidic residues" evidence="1">
    <location>
        <begin position="24"/>
        <end position="42"/>
    </location>
</feature>
<evidence type="ECO:0000256" key="1">
    <source>
        <dbReference type="SAM" id="MobiDB-lite"/>
    </source>
</evidence>
<comment type="caution">
    <text evidence="2">The sequence shown here is derived from an EMBL/GenBank/DDBJ whole genome shotgun (WGS) entry which is preliminary data.</text>
</comment>
<name>A0A3N4N3C0_9NEIS</name>
<proteinExistence type="predicted"/>
<dbReference type="Proteomes" id="UP000272412">
    <property type="component" value="Unassembled WGS sequence"/>
</dbReference>
<accession>A0A3N4N3C0</accession>
<gene>
    <name evidence="2" type="ORF">EGK74_03060</name>
</gene>
<evidence type="ECO:0000313" key="3">
    <source>
        <dbReference type="Proteomes" id="UP000272412"/>
    </source>
</evidence>
<dbReference type="AlphaFoldDB" id="A0A3N4N3C0"/>
<feature type="region of interest" description="Disordered" evidence="1">
    <location>
        <begin position="1"/>
        <end position="42"/>
    </location>
</feature>
<dbReference type="EMBL" id="RPFL01000005">
    <property type="protein sequence ID" value="RPD89778.1"/>
    <property type="molecule type" value="Genomic_DNA"/>
</dbReference>
<sequence>MNDRYFLDSFRTPVPPDFQFEAKPQPEPEPEHKEAVKPDEAPKHPEEIAAQAVGNAVTVTGGAAGSIHHYFMGEADKLKNTISVNHDVKNGLTRVMAGIEQDKISSAELRNFYAKHPEALKEVVEEIAGNSAEVRQQHGDLITASVCSPKSRAVFPM</sequence>
<keyword evidence="3" id="KW-1185">Reference proteome</keyword>
<evidence type="ECO:0000313" key="2">
    <source>
        <dbReference type="EMBL" id="RPD89778.1"/>
    </source>
</evidence>